<organism evidence="5 6">
    <name type="scientific">Paractinoplanes rhizophilus</name>
    <dbReference type="NCBI Taxonomy" id="1416877"/>
    <lineage>
        <taxon>Bacteria</taxon>
        <taxon>Bacillati</taxon>
        <taxon>Actinomycetota</taxon>
        <taxon>Actinomycetes</taxon>
        <taxon>Micromonosporales</taxon>
        <taxon>Micromonosporaceae</taxon>
        <taxon>Paractinoplanes</taxon>
    </lineage>
</organism>
<dbReference type="CDD" id="cd00090">
    <property type="entry name" value="HTH_ARSR"/>
    <property type="match status" value="1"/>
</dbReference>
<dbReference type="SMART" id="SM00418">
    <property type="entry name" value="HTH_ARSR"/>
    <property type="match status" value="1"/>
</dbReference>
<evidence type="ECO:0000256" key="1">
    <source>
        <dbReference type="ARBA" id="ARBA00023015"/>
    </source>
</evidence>
<dbReference type="PROSITE" id="PS50987">
    <property type="entry name" value="HTH_ARSR_2"/>
    <property type="match status" value="1"/>
</dbReference>
<sequence>MPATPRPPLVHPDASSLSLVAVLHALADPTRLTIVRTLRADPERACGTFPVSVAPSTLSHHFRVLREAGVIRQRDEGNRRWTTLRLADLDARFPGLIDAVLATPPDE</sequence>
<dbReference type="Gene3D" id="1.10.10.10">
    <property type="entry name" value="Winged helix-like DNA-binding domain superfamily/Winged helix DNA-binding domain"/>
    <property type="match status" value="1"/>
</dbReference>
<dbReference type="InterPro" id="IPR036388">
    <property type="entry name" value="WH-like_DNA-bd_sf"/>
</dbReference>
<dbReference type="Proteomes" id="UP001596548">
    <property type="component" value="Unassembled WGS sequence"/>
</dbReference>
<keyword evidence="6" id="KW-1185">Reference proteome</keyword>
<evidence type="ECO:0000313" key="6">
    <source>
        <dbReference type="Proteomes" id="UP001596548"/>
    </source>
</evidence>
<dbReference type="PRINTS" id="PR00778">
    <property type="entry name" value="HTHARSR"/>
</dbReference>
<dbReference type="Pfam" id="PF12840">
    <property type="entry name" value="HTH_20"/>
    <property type="match status" value="1"/>
</dbReference>
<accession>A0ABW2HNJ5</accession>
<evidence type="ECO:0000259" key="4">
    <source>
        <dbReference type="PROSITE" id="PS50987"/>
    </source>
</evidence>
<evidence type="ECO:0000313" key="5">
    <source>
        <dbReference type="EMBL" id="MFC7273095.1"/>
    </source>
</evidence>
<evidence type="ECO:0000256" key="3">
    <source>
        <dbReference type="ARBA" id="ARBA00023163"/>
    </source>
</evidence>
<dbReference type="PANTHER" id="PTHR33154:SF12">
    <property type="entry name" value="TRANSCRIPTIONAL REGULATORY PROTEIN"/>
    <property type="match status" value="1"/>
</dbReference>
<feature type="domain" description="HTH arsR-type" evidence="4">
    <location>
        <begin position="11"/>
        <end position="104"/>
    </location>
</feature>
<keyword evidence="3" id="KW-0804">Transcription</keyword>
<dbReference type="InterPro" id="IPR011991">
    <property type="entry name" value="ArsR-like_HTH"/>
</dbReference>
<dbReference type="InterPro" id="IPR001845">
    <property type="entry name" value="HTH_ArsR_DNA-bd_dom"/>
</dbReference>
<dbReference type="PANTHER" id="PTHR33154">
    <property type="entry name" value="TRANSCRIPTIONAL REGULATOR, ARSR FAMILY"/>
    <property type="match status" value="1"/>
</dbReference>
<protein>
    <submittedName>
        <fullName evidence="5">ArsR/SmtB family transcription factor</fullName>
    </submittedName>
</protein>
<evidence type="ECO:0000256" key="2">
    <source>
        <dbReference type="ARBA" id="ARBA00023125"/>
    </source>
</evidence>
<dbReference type="InterPro" id="IPR051081">
    <property type="entry name" value="HTH_MetalResp_TranReg"/>
</dbReference>
<comment type="caution">
    <text evidence="5">The sequence shown here is derived from an EMBL/GenBank/DDBJ whole genome shotgun (WGS) entry which is preliminary data.</text>
</comment>
<dbReference type="InterPro" id="IPR036390">
    <property type="entry name" value="WH_DNA-bd_sf"/>
</dbReference>
<dbReference type="RefSeq" id="WP_378964578.1">
    <property type="nucleotide sequence ID" value="NZ_JBHTBJ010000001.1"/>
</dbReference>
<name>A0ABW2HNJ5_9ACTN</name>
<dbReference type="SUPFAM" id="SSF46785">
    <property type="entry name" value="Winged helix' DNA-binding domain"/>
    <property type="match status" value="1"/>
</dbReference>
<reference evidence="6" key="1">
    <citation type="journal article" date="2019" name="Int. J. Syst. Evol. Microbiol.">
        <title>The Global Catalogue of Microorganisms (GCM) 10K type strain sequencing project: providing services to taxonomists for standard genome sequencing and annotation.</title>
        <authorList>
            <consortium name="The Broad Institute Genomics Platform"/>
            <consortium name="The Broad Institute Genome Sequencing Center for Infectious Disease"/>
            <person name="Wu L."/>
            <person name="Ma J."/>
        </authorList>
    </citation>
    <scope>NUCLEOTIDE SEQUENCE [LARGE SCALE GENOMIC DNA]</scope>
    <source>
        <strain evidence="6">XZYJT-10</strain>
    </source>
</reference>
<proteinExistence type="predicted"/>
<keyword evidence="1" id="KW-0805">Transcription regulation</keyword>
<keyword evidence="2" id="KW-0238">DNA-binding</keyword>
<gene>
    <name evidence="5" type="ORF">ACFQS1_03785</name>
</gene>
<dbReference type="EMBL" id="JBHTBJ010000001">
    <property type="protein sequence ID" value="MFC7273095.1"/>
    <property type="molecule type" value="Genomic_DNA"/>
</dbReference>